<keyword evidence="1" id="KW-0812">Transmembrane</keyword>
<keyword evidence="1" id="KW-0472">Membrane</keyword>
<evidence type="ECO:0000313" key="2">
    <source>
        <dbReference type="Proteomes" id="UP000025227"/>
    </source>
</evidence>
<proteinExistence type="predicted"/>
<keyword evidence="1" id="KW-1133">Transmembrane helix</keyword>
<accession>A0A7I4Z250</accession>
<feature type="transmembrane region" description="Helical" evidence="1">
    <location>
        <begin position="63"/>
        <end position="89"/>
    </location>
</feature>
<dbReference type="WBParaSite" id="HCON_00171980-00001">
    <property type="protein sequence ID" value="HCON_00171980-00001"/>
    <property type="gene ID" value="HCON_00171980"/>
</dbReference>
<organism evidence="2 3">
    <name type="scientific">Haemonchus contortus</name>
    <name type="common">Barber pole worm</name>
    <dbReference type="NCBI Taxonomy" id="6289"/>
    <lineage>
        <taxon>Eukaryota</taxon>
        <taxon>Metazoa</taxon>
        <taxon>Ecdysozoa</taxon>
        <taxon>Nematoda</taxon>
        <taxon>Chromadorea</taxon>
        <taxon>Rhabditida</taxon>
        <taxon>Rhabditina</taxon>
        <taxon>Rhabditomorpha</taxon>
        <taxon>Strongyloidea</taxon>
        <taxon>Trichostrongylidae</taxon>
        <taxon>Haemonchus</taxon>
    </lineage>
</organism>
<evidence type="ECO:0000256" key="1">
    <source>
        <dbReference type="SAM" id="Phobius"/>
    </source>
</evidence>
<protein>
    <submittedName>
        <fullName evidence="3">CX domain-containing protein</fullName>
    </submittedName>
</protein>
<dbReference type="OrthoDB" id="5872847at2759"/>
<dbReference type="AlphaFoldDB" id="A0A7I4Z250"/>
<sequence length="214" mass="24615">MEIALQERSKGILYEGYTKSFRQCIFEEGDVVGKNERYEFRCDDELDCCGRTCCIPEATTIPLWLMIIFIILAAVLLLAVLGTLVWLLAKRRKPKPKKEKFIPSPMQEESLPQPSEELIVQRNEDDISRALTFDMSDTPRLKPQRAQHAFYRPFVADPMEEVVLQAPLIGAVSRHSVAELSQTQMPHYKSFELPKSTNAERMYKRPGFDNVPSY</sequence>
<reference evidence="3" key="1">
    <citation type="submission" date="2020-12" db="UniProtKB">
        <authorList>
            <consortium name="WormBaseParasite"/>
        </authorList>
    </citation>
    <scope>IDENTIFICATION</scope>
    <source>
        <strain evidence="3">MHco3</strain>
    </source>
</reference>
<evidence type="ECO:0000313" key="3">
    <source>
        <dbReference type="WBParaSite" id="HCON_00171980-00001"/>
    </source>
</evidence>
<keyword evidence="2" id="KW-1185">Reference proteome</keyword>
<name>A0A7I4Z250_HAECO</name>
<dbReference type="OMA" id="RACSAQH"/>
<dbReference type="Proteomes" id="UP000025227">
    <property type="component" value="Unplaced"/>
</dbReference>